<dbReference type="EMBL" id="CM042883">
    <property type="protein sequence ID" value="KAI4375281.1"/>
    <property type="molecule type" value="Genomic_DNA"/>
</dbReference>
<comment type="caution">
    <text evidence="1">The sequence shown here is derived from an EMBL/GenBank/DDBJ whole genome shotgun (WGS) entry which is preliminary data.</text>
</comment>
<gene>
    <name evidence="1" type="ORF">MLD38_013169</name>
</gene>
<organism evidence="1 2">
    <name type="scientific">Melastoma candidum</name>
    <dbReference type="NCBI Taxonomy" id="119954"/>
    <lineage>
        <taxon>Eukaryota</taxon>
        <taxon>Viridiplantae</taxon>
        <taxon>Streptophyta</taxon>
        <taxon>Embryophyta</taxon>
        <taxon>Tracheophyta</taxon>
        <taxon>Spermatophyta</taxon>
        <taxon>Magnoliopsida</taxon>
        <taxon>eudicotyledons</taxon>
        <taxon>Gunneridae</taxon>
        <taxon>Pentapetalae</taxon>
        <taxon>rosids</taxon>
        <taxon>malvids</taxon>
        <taxon>Myrtales</taxon>
        <taxon>Melastomataceae</taxon>
        <taxon>Melastomatoideae</taxon>
        <taxon>Melastomateae</taxon>
        <taxon>Melastoma</taxon>
    </lineage>
</organism>
<proteinExistence type="predicted"/>
<accession>A0ACB9RAK5</accession>
<evidence type="ECO:0000313" key="1">
    <source>
        <dbReference type="EMBL" id="KAI4375281.1"/>
    </source>
</evidence>
<dbReference type="Proteomes" id="UP001057402">
    <property type="component" value="Chromosome 4"/>
</dbReference>
<protein>
    <submittedName>
        <fullName evidence="1">Uncharacterized protein</fullName>
    </submittedName>
</protein>
<evidence type="ECO:0000313" key="2">
    <source>
        <dbReference type="Proteomes" id="UP001057402"/>
    </source>
</evidence>
<name>A0ACB9RAK5_9MYRT</name>
<reference evidence="2" key="1">
    <citation type="journal article" date="2023" name="Front. Plant Sci.">
        <title>Chromosomal-level genome assembly of Melastoma candidum provides insights into trichome evolution.</title>
        <authorList>
            <person name="Zhong Y."/>
            <person name="Wu W."/>
            <person name="Sun C."/>
            <person name="Zou P."/>
            <person name="Liu Y."/>
            <person name="Dai S."/>
            <person name="Zhou R."/>
        </authorList>
    </citation>
    <scope>NUCLEOTIDE SEQUENCE [LARGE SCALE GENOMIC DNA]</scope>
</reference>
<sequence>MWGFFSRESVDWTGLERECRVFHLLSPSLFVCREEEKEALFSSCLRCPPLVIPGNSDGETALGVAPRVCFCLAGVSSDWDIF</sequence>
<keyword evidence="2" id="KW-1185">Reference proteome</keyword>